<dbReference type="STRING" id="400727.A0A2T7P992"/>
<dbReference type="OrthoDB" id="269822at2759"/>
<dbReference type="GO" id="GO:0007186">
    <property type="term" value="P:G protein-coupled receptor signaling pathway"/>
    <property type="evidence" value="ECO:0007669"/>
    <property type="project" value="TreeGrafter"/>
</dbReference>
<keyword evidence="4 6" id="KW-0443">Lipid metabolism</keyword>
<dbReference type="SUPFAM" id="SSF47473">
    <property type="entry name" value="EF-hand"/>
    <property type="match status" value="1"/>
</dbReference>
<keyword evidence="2 6" id="KW-0378">Hydrolase</keyword>
<dbReference type="InterPro" id="IPR017946">
    <property type="entry name" value="PLC-like_Pdiesterase_TIM-brl"/>
</dbReference>
<evidence type="ECO:0000256" key="1">
    <source>
        <dbReference type="ARBA" id="ARBA00001195"/>
    </source>
</evidence>
<feature type="region of interest" description="Disordered" evidence="7">
    <location>
        <begin position="548"/>
        <end position="641"/>
    </location>
</feature>
<feature type="region of interest" description="Disordered" evidence="7">
    <location>
        <begin position="168"/>
        <end position="192"/>
    </location>
</feature>
<dbReference type="InterPro" id="IPR015359">
    <property type="entry name" value="PLC_EF-hand-like"/>
</dbReference>
<feature type="compositionally biased region" description="Low complexity" evidence="7">
    <location>
        <begin position="11"/>
        <end position="28"/>
    </location>
</feature>
<name>A0A2T7P992_POMCA</name>
<dbReference type="GO" id="GO:0007265">
    <property type="term" value="P:Ras protein signal transduction"/>
    <property type="evidence" value="ECO:0007669"/>
    <property type="project" value="TreeGrafter"/>
</dbReference>
<dbReference type="PROSITE" id="PS50007">
    <property type="entry name" value="PIPLC_X_DOMAIN"/>
    <property type="match status" value="1"/>
</dbReference>
<keyword evidence="5" id="KW-0807">Transducer</keyword>
<dbReference type="PANTHER" id="PTHR10336">
    <property type="entry name" value="PHOSPHOINOSITIDE-SPECIFIC PHOSPHOLIPASE C FAMILY PROTEIN"/>
    <property type="match status" value="1"/>
</dbReference>
<dbReference type="SMART" id="SM00148">
    <property type="entry name" value="PLCXc"/>
    <property type="match status" value="1"/>
</dbReference>
<evidence type="ECO:0000256" key="2">
    <source>
        <dbReference type="ARBA" id="ARBA00022801"/>
    </source>
</evidence>
<keyword evidence="10" id="KW-1185">Reference proteome</keyword>
<accession>A0A2T7P992</accession>
<gene>
    <name evidence="9" type="ORF">C0Q70_09232</name>
</gene>
<proteinExistence type="predicted"/>
<evidence type="ECO:0000256" key="5">
    <source>
        <dbReference type="ARBA" id="ARBA00023224"/>
    </source>
</evidence>
<evidence type="ECO:0000313" key="9">
    <source>
        <dbReference type="EMBL" id="PVD29971.1"/>
    </source>
</evidence>
<comment type="catalytic activity">
    <reaction evidence="1 6">
        <text>a 1,2-diacyl-sn-glycero-3-phospho-(1D-myo-inositol-4,5-bisphosphate) + H2O = 1D-myo-inositol 1,4,5-trisphosphate + a 1,2-diacyl-sn-glycerol + H(+)</text>
        <dbReference type="Rhea" id="RHEA:33179"/>
        <dbReference type="ChEBI" id="CHEBI:15377"/>
        <dbReference type="ChEBI" id="CHEBI:15378"/>
        <dbReference type="ChEBI" id="CHEBI:17815"/>
        <dbReference type="ChEBI" id="CHEBI:58456"/>
        <dbReference type="ChEBI" id="CHEBI:203600"/>
        <dbReference type="EC" id="3.1.4.11"/>
    </reaction>
</comment>
<feature type="compositionally biased region" description="Low complexity" evidence="7">
    <location>
        <begin position="66"/>
        <end position="76"/>
    </location>
</feature>
<feature type="compositionally biased region" description="Acidic residues" evidence="7">
    <location>
        <begin position="574"/>
        <end position="589"/>
    </location>
</feature>
<feature type="region of interest" description="Disordered" evidence="7">
    <location>
        <begin position="47"/>
        <end position="109"/>
    </location>
</feature>
<dbReference type="EMBL" id="PZQS01000005">
    <property type="protein sequence ID" value="PVD29971.1"/>
    <property type="molecule type" value="Genomic_DNA"/>
</dbReference>
<feature type="compositionally biased region" description="Gly residues" evidence="7">
    <location>
        <begin position="77"/>
        <end position="90"/>
    </location>
</feature>
<dbReference type="InterPro" id="IPR000909">
    <property type="entry name" value="PLipase_C_PInositol-sp_X_dom"/>
</dbReference>
<dbReference type="InterPro" id="IPR001192">
    <property type="entry name" value="PI-PLC_fam"/>
</dbReference>
<dbReference type="Gene3D" id="1.10.238.10">
    <property type="entry name" value="EF-hand"/>
    <property type="match status" value="1"/>
</dbReference>
<evidence type="ECO:0000256" key="3">
    <source>
        <dbReference type="ARBA" id="ARBA00022963"/>
    </source>
</evidence>
<evidence type="ECO:0000313" key="10">
    <source>
        <dbReference type="Proteomes" id="UP000245119"/>
    </source>
</evidence>
<evidence type="ECO:0000259" key="8">
    <source>
        <dbReference type="SMART" id="SM00148"/>
    </source>
</evidence>
<dbReference type="EC" id="3.1.4.11" evidence="6"/>
<evidence type="ECO:0000256" key="6">
    <source>
        <dbReference type="RuleBase" id="RU361133"/>
    </source>
</evidence>
<dbReference type="GO" id="GO:0004435">
    <property type="term" value="F:phosphatidylinositol-4,5-bisphosphate phospholipase C activity"/>
    <property type="evidence" value="ECO:0007669"/>
    <property type="project" value="UniProtKB-EC"/>
</dbReference>
<dbReference type="Pfam" id="PF09279">
    <property type="entry name" value="EF-hand_like"/>
    <property type="match status" value="1"/>
</dbReference>
<organism evidence="9 10">
    <name type="scientific">Pomacea canaliculata</name>
    <name type="common">Golden apple snail</name>
    <dbReference type="NCBI Taxonomy" id="400727"/>
    <lineage>
        <taxon>Eukaryota</taxon>
        <taxon>Metazoa</taxon>
        <taxon>Spiralia</taxon>
        <taxon>Lophotrochozoa</taxon>
        <taxon>Mollusca</taxon>
        <taxon>Gastropoda</taxon>
        <taxon>Caenogastropoda</taxon>
        <taxon>Architaenioglossa</taxon>
        <taxon>Ampullarioidea</taxon>
        <taxon>Ampullariidae</taxon>
        <taxon>Pomacea</taxon>
    </lineage>
</organism>
<dbReference type="AlphaFoldDB" id="A0A2T7P992"/>
<dbReference type="Pfam" id="PF00388">
    <property type="entry name" value="PI-PLC-X"/>
    <property type="match status" value="1"/>
</dbReference>
<feature type="compositionally biased region" description="Low complexity" evidence="7">
    <location>
        <begin position="172"/>
        <end position="182"/>
    </location>
</feature>
<dbReference type="Proteomes" id="UP000245119">
    <property type="component" value="Linkage Group LG5"/>
</dbReference>
<dbReference type="GO" id="GO:0051209">
    <property type="term" value="P:release of sequestered calcium ion into cytosol"/>
    <property type="evidence" value="ECO:0007669"/>
    <property type="project" value="TreeGrafter"/>
</dbReference>
<feature type="domain" description="Phosphatidylinositol-specific phospholipase C X" evidence="8">
    <location>
        <begin position="393"/>
        <end position="541"/>
    </location>
</feature>
<dbReference type="GO" id="GO:0016042">
    <property type="term" value="P:lipid catabolic process"/>
    <property type="evidence" value="ECO:0007669"/>
    <property type="project" value="UniProtKB-KW"/>
</dbReference>
<dbReference type="InterPro" id="IPR011992">
    <property type="entry name" value="EF-hand-dom_pair"/>
</dbReference>
<dbReference type="FunFam" id="3.20.20.190:FF:000084">
    <property type="match status" value="1"/>
</dbReference>
<evidence type="ECO:0000256" key="4">
    <source>
        <dbReference type="ARBA" id="ARBA00023098"/>
    </source>
</evidence>
<keyword evidence="3 6" id="KW-0442">Lipid degradation</keyword>
<dbReference type="PRINTS" id="PR00390">
    <property type="entry name" value="PHPHLIPASEC"/>
</dbReference>
<protein>
    <recommendedName>
        <fullName evidence="6">Phosphoinositide phospholipase C</fullName>
        <ecNumber evidence="6">3.1.4.11</ecNumber>
    </recommendedName>
</protein>
<feature type="region of interest" description="Disordered" evidence="7">
    <location>
        <begin position="1"/>
        <end position="35"/>
    </location>
</feature>
<dbReference type="Gene3D" id="3.20.20.190">
    <property type="entry name" value="Phosphatidylinositol (PI) phosphodiesterase"/>
    <property type="match status" value="1"/>
</dbReference>
<feature type="compositionally biased region" description="Polar residues" evidence="7">
    <location>
        <begin position="555"/>
        <end position="573"/>
    </location>
</feature>
<comment type="caution">
    <text evidence="9">The sequence shown here is derived from an EMBL/GenBank/DDBJ whole genome shotgun (WGS) entry which is preliminary data.</text>
</comment>
<evidence type="ECO:0000256" key="7">
    <source>
        <dbReference type="SAM" id="MobiDB-lite"/>
    </source>
</evidence>
<dbReference type="PANTHER" id="PTHR10336:SF6">
    <property type="entry name" value="1-PHOSPHATIDYLINOSITOL 4,5-BISPHOSPHATE PHOSPHODIESTERASE EPSILON-1"/>
    <property type="match status" value="1"/>
</dbReference>
<sequence length="786" mass="87381">MCVSQVFGGRTWSSGTTAATTTSDQPSTCKRTPSNFGALKKRMSYNFSSSKQHESTKSGVGGGTGVTAEGQGHYSRSGGGGSGGGGGDGGSGKHKRTPSPLRKVSGRRQAPAAVLPSHCCFTLKGLLGVLKMFFDASVLFPRAPGLDPHPVLHPFHFTGFVADAVGHSQVARQRPQPQQHTPRQPHPWVPPPLPHFSFTNRYRSHRRRMSLGCRSGDKSSASITHSTQLSFLDFVDLFKSFGLRCRKDLKELFEQIAVPRQSIGNTHARPQPYTPKDRDMNLITRNNTFDLSQDNVHRHKICDALAVSSIISNCAGVESTTDRCLGLQEFREFLRDYQDEQLPDHEILELIQRHEPDSVLRDQCCLSFEGFARFLMDKDNYACIPEKMPCKEEDMDHPLPHYYIASSHNTYLTGHQLKGESSVELYSQVLLQGCRCVELDCWDGDDGMPIIYHGHTLTTKIPFKSVVEAINKSAFVTSPYPVILSIENHCSLPQQQKMAQIFISVFGERLVTKFLFESDFAEDPQLPSPAQLKYCILIKNKKLREPENPQALKKVTTQSRTSSIPSSETTSMNDFDEDDDEDEDEEDVADAVKAMRHSVDSQDSPLPDHDDKSKGQMQACTGSFGELRNREPSGSFSEKTRLKSHPELDWHFDDDIQQVKVPARGKPRKASQIAKELSDLVVYTHAVKFRGLSLSPNTSLKQKKATSRKSILVPSLGNSPSTPALTTTSADKLETVPSVSSFPNWPKARRHEGIPPCYLVSSLNENKAKQLCRRNPLGVVKYPLQT</sequence>
<dbReference type="SUPFAM" id="SSF51695">
    <property type="entry name" value="PLC-like phosphodiesterases"/>
    <property type="match status" value="1"/>
</dbReference>
<dbReference type="GO" id="GO:0048015">
    <property type="term" value="P:phosphatidylinositol-mediated signaling"/>
    <property type="evidence" value="ECO:0007669"/>
    <property type="project" value="TreeGrafter"/>
</dbReference>
<dbReference type="GO" id="GO:0046488">
    <property type="term" value="P:phosphatidylinositol metabolic process"/>
    <property type="evidence" value="ECO:0007669"/>
    <property type="project" value="TreeGrafter"/>
</dbReference>
<reference evidence="9 10" key="1">
    <citation type="submission" date="2018-04" db="EMBL/GenBank/DDBJ databases">
        <title>The genome of golden apple snail Pomacea canaliculata provides insight into stress tolerance and invasive adaptation.</title>
        <authorList>
            <person name="Liu C."/>
            <person name="Liu B."/>
            <person name="Ren Y."/>
            <person name="Zhang Y."/>
            <person name="Wang H."/>
            <person name="Li S."/>
            <person name="Jiang F."/>
            <person name="Yin L."/>
            <person name="Zhang G."/>
            <person name="Qian W."/>
            <person name="Fan W."/>
        </authorList>
    </citation>
    <scope>NUCLEOTIDE SEQUENCE [LARGE SCALE GENOMIC DNA]</scope>
    <source>
        <strain evidence="9">SZHN2017</strain>
        <tissue evidence="9">Muscle</tissue>
    </source>
</reference>